<comment type="caution">
    <text evidence="17">The sequence shown here is derived from an EMBL/GenBank/DDBJ whole genome shotgun (WGS) entry which is preliminary data.</text>
</comment>
<protein>
    <recommendedName>
        <fullName evidence="5">Histone-lysine N-methyltransferase SET9</fullName>
        <ecNumber evidence="12">2.1.1.372</ecNumber>
    </recommendedName>
    <alternativeName>
        <fullName evidence="4">Histone-lysine N-methyltransferase set9</fullName>
    </alternativeName>
    <alternativeName>
        <fullName evidence="13">SET domain protein 9</fullName>
    </alternativeName>
</protein>
<comment type="subcellular location">
    <subcellularLocation>
        <location evidence="3">Chromosome</location>
    </subcellularLocation>
    <subcellularLocation>
        <location evidence="2">Nucleus</location>
    </subcellularLocation>
</comment>
<dbReference type="EMBL" id="WNWR01000018">
    <property type="protein sequence ID" value="KAE9993900.1"/>
    <property type="molecule type" value="Genomic_DNA"/>
</dbReference>
<gene>
    <name evidence="17" type="ORF">EG327_002523</name>
</gene>
<dbReference type="EC" id="2.1.1.372" evidence="12"/>
<dbReference type="PANTHER" id="PTHR12977">
    <property type="entry name" value="SUPPRESSOR OF VARIEGATION 4-20-RELATED"/>
    <property type="match status" value="1"/>
</dbReference>
<name>A0A8H3VTK7_VENIN</name>
<keyword evidence="8" id="KW-0808">Transferase</keyword>
<evidence type="ECO:0000256" key="4">
    <source>
        <dbReference type="ARBA" id="ARBA00014232"/>
    </source>
</evidence>
<feature type="compositionally biased region" description="Basic residues" evidence="15">
    <location>
        <begin position="929"/>
        <end position="940"/>
    </location>
</feature>
<feature type="region of interest" description="Disordered" evidence="15">
    <location>
        <begin position="1"/>
        <end position="22"/>
    </location>
</feature>
<reference evidence="17 18" key="1">
    <citation type="submission" date="2019-07" db="EMBL/GenBank/DDBJ databases">
        <title>Venturia inaequalis Genome Resource.</title>
        <authorList>
            <person name="Lichtner F.J."/>
        </authorList>
    </citation>
    <scope>NUCLEOTIDE SEQUENCE [LARGE SCALE GENOMIC DNA]</scope>
    <source>
        <strain evidence="17 18">DMI_063113</strain>
    </source>
</reference>
<evidence type="ECO:0000256" key="13">
    <source>
        <dbReference type="ARBA" id="ARBA00030653"/>
    </source>
</evidence>
<dbReference type="GO" id="GO:0032259">
    <property type="term" value="P:methylation"/>
    <property type="evidence" value="ECO:0007669"/>
    <property type="project" value="UniProtKB-KW"/>
</dbReference>
<keyword evidence="7" id="KW-0489">Methyltransferase</keyword>
<feature type="compositionally biased region" description="Basic and acidic residues" evidence="15">
    <location>
        <begin position="337"/>
        <end position="355"/>
    </location>
</feature>
<feature type="region of interest" description="Disordered" evidence="15">
    <location>
        <begin position="647"/>
        <end position="681"/>
    </location>
</feature>
<dbReference type="SUPFAM" id="SSF82199">
    <property type="entry name" value="SET domain"/>
    <property type="match status" value="1"/>
</dbReference>
<keyword evidence="18" id="KW-1185">Reference proteome</keyword>
<dbReference type="InterPro" id="IPR001214">
    <property type="entry name" value="SET_dom"/>
</dbReference>
<dbReference type="PROSITE" id="PS51567">
    <property type="entry name" value="SAM_MT43_SUVAR420_1"/>
    <property type="match status" value="1"/>
</dbReference>
<comment type="function">
    <text evidence="1">Histone methyltransferase that trimethylates 'Lys-20' of histone H4 to form H4K20me3.</text>
</comment>
<keyword evidence="10" id="KW-0156">Chromatin regulator</keyword>
<dbReference type="GO" id="GO:0140943">
    <property type="term" value="F:histone H4K20 trimethyltransferase activity"/>
    <property type="evidence" value="ECO:0007669"/>
    <property type="project" value="UniProtKB-EC"/>
</dbReference>
<dbReference type="Pfam" id="PF00856">
    <property type="entry name" value="SET"/>
    <property type="match status" value="1"/>
</dbReference>
<dbReference type="AlphaFoldDB" id="A0A8H3VTK7"/>
<dbReference type="SMART" id="SM00317">
    <property type="entry name" value="SET"/>
    <property type="match status" value="1"/>
</dbReference>
<feature type="compositionally biased region" description="Acidic residues" evidence="15">
    <location>
        <begin position="267"/>
        <end position="282"/>
    </location>
</feature>
<evidence type="ECO:0000256" key="14">
    <source>
        <dbReference type="ARBA" id="ARBA00048081"/>
    </source>
</evidence>
<feature type="compositionally biased region" description="Basic and acidic residues" evidence="15">
    <location>
        <begin position="312"/>
        <end position="326"/>
    </location>
</feature>
<keyword evidence="9" id="KW-0949">S-adenosyl-L-methionine</keyword>
<evidence type="ECO:0000256" key="1">
    <source>
        <dbReference type="ARBA" id="ARBA00001984"/>
    </source>
</evidence>
<feature type="compositionally biased region" description="Basic and acidic residues" evidence="15">
    <location>
        <begin position="414"/>
        <end position="428"/>
    </location>
</feature>
<feature type="region of interest" description="Disordered" evidence="15">
    <location>
        <begin position="887"/>
        <end position="996"/>
    </location>
</feature>
<evidence type="ECO:0000256" key="11">
    <source>
        <dbReference type="ARBA" id="ARBA00023242"/>
    </source>
</evidence>
<feature type="region of interest" description="Disordered" evidence="15">
    <location>
        <begin position="842"/>
        <end position="868"/>
    </location>
</feature>
<evidence type="ECO:0000256" key="7">
    <source>
        <dbReference type="ARBA" id="ARBA00022603"/>
    </source>
</evidence>
<dbReference type="GO" id="GO:0005634">
    <property type="term" value="C:nucleus"/>
    <property type="evidence" value="ECO:0007669"/>
    <property type="project" value="UniProtKB-SubCell"/>
</dbReference>
<evidence type="ECO:0000256" key="6">
    <source>
        <dbReference type="ARBA" id="ARBA00022454"/>
    </source>
</evidence>
<evidence type="ECO:0000256" key="15">
    <source>
        <dbReference type="SAM" id="MobiDB-lite"/>
    </source>
</evidence>
<dbReference type="InterPro" id="IPR046341">
    <property type="entry name" value="SET_dom_sf"/>
</dbReference>
<sequence length="996" mass="112938">MRARGRARSLSTPPTSKKDPPLTLHQLIRHDDLCAETLVDKVYFWSTIRKTGNHVSSRGLPQEDLADIIRDHVVKHTDTEKATELILEVGAIAKYLAKLEPHEIRYFRDQLKLYVAIYRNDCPFEVTTTNRYDILTNEASITARRFISKGDVIKYLSGTKVVIPVGEVETIDDACLVKSITLSARKGDSCLFLGPARFANHDCESNARLDYNANTMRIIARKDIEPGQEITVYYGGGFFGDDNLDCLCATCERLLRGGWDSERIREDEEEEEEEGEGEEELANEPVVESIEGRTRSGHLRMGDVQSAMKAEGTPKDRGRSKTRAREQSMSNEYLLTPRHDRKEGLRELETPDFRHYYPASAQRQDDSDFKQSMAPNTPTRGTKRLRPADTPRTTEPPNKRRRFQLGSDSGETNCETKEARNPVQRKDNGSGQLCSYQLSNGIRRASLPVPHASGYGLRSGTKAHPSPLQNPSSYGLRSRTKFEPTPVKQTTNEHPLTPTKNEPAHLKKGQIFSANGKRQMAREQARVRPASLELFDVPDSDEEQDRIRRRRERSHARSQPRRAESRAPSRGRSIVPAIPPLAGRVGLHGQDSISSGSDTDLVDVFSPLESPSTRASSPDDDDDFPIPMTPKLNYQQMLHKRLQDLEATGTTAREEPTPKPEPMTRIMTRSRRENLKTSYMIHRRDEMGRHWSPEMGFPWDKEKVIMKDLSELPLKTPKSEPIPTTSAKKSKGLSIKEKGLRGLTPDGNHRGRSVSRRKEPIKPSPRMLVAPVSTAEVRVDGSRFPGDYQTSDKLLVTKWHRWADCRTCEKDFLLDDTSTRKECPRCERHAKLYGYTWPKTDKEDRFDKEERPGKLPESKLFVPRKEDTAAARRIRREMILKSREELAEKKKALQQGDWNEARMRMTSGRRGRSQSRPRALTPEPISKATGKRARRGRARRRDQDSDTEMRDDDDDKRSIVSAQSAFHGSEWASPRSSTNSTPKQGATTRSSGTAST</sequence>
<keyword evidence="6" id="KW-0158">Chromosome</keyword>
<proteinExistence type="predicted"/>
<evidence type="ECO:0000313" key="18">
    <source>
        <dbReference type="Proteomes" id="UP000490939"/>
    </source>
</evidence>
<accession>A0A8H3VTK7</accession>
<evidence type="ECO:0000256" key="9">
    <source>
        <dbReference type="ARBA" id="ARBA00022691"/>
    </source>
</evidence>
<evidence type="ECO:0000256" key="2">
    <source>
        <dbReference type="ARBA" id="ARBA00004123"/>
    </source>
</evidence>
<evidence type="ECO:0000259" key="16">
    <source>
        <dbReference type="PROSITE" id="PS50280"/>
    </source>
</evidence>
<evidence type="ECO:0000256" key="5">
    <source>
        <dbReference type="ARBA" id="ARBA00015413"/>
    </source>
</evidence>
<dbReference type="PANTHER" id="PTHR12977:SF4">
    <property type="entry name" value="HISTONE-LYSINE N-METHYLTRANSFERASE KMT5B"/>
    <property type="match status" value="1"/>
</dbReference>
<dbReference type="Gene3D" id="1.10.10.1700">
    <property type="entry name" value="Histone-lysine N-methyltransferase"/>
    <property type="match status" value="1"/>
</dbReference>
<organism evidence="17 18">
    <name type="scientific">Venturia inaequalis</name>
    <name type="common">Apple scab fungus</name>
    <dbReference type="NCBI Taxonomy" id="5025"/>
    <lineage>
        <taxon>Eukaryota</taxon>
        <taxon>Fungi</taxon>
        <taxon>Dikarya</taxon>
        <taxon>Ascomycota</taxon>
        <taxon>Pezizomycotina</taxon>
        <taxon>Dothideomycetes</taxon>
        <taxon>Pleosporomycetidae</taxon>
        <taxon>Venturiales</taxon>
        <taxon>Venturiaceae</taxon>
        <taxon>Venturia</taxon>
    </lineage>
</organism>
<dbReference type="PROSITE" id="PS50280">
    <property type="entry name" value="SET"/>
    <property type="match status" value="1"/>
</dbReference>
<feature type="compositionally biased region" description="Low complexity" evidence="15">
    <location>
        <begin position="985"/>
        <end position="996"/>
    </location>
</feature>
<dbReference type="Proteomes" id="UP000490939">
    <property type="component" value="Unassembled WGS sequence"/>
</dbReference>
<feature type="compositionally biased region" description="Basic residues" evidence="15">
    <location>
        <begin position="547"/>
        <end position="560"/>
    </location>
</feature>
<dbReference type="InterPro" id="IPR025783">
    <property type="entry name" value="Set9_fungi"/>
</dbReference>
<feature type="compositionally biased region" description="Polar residues" evidence="15">
    <location>
        <begin position="429"/>
        <end position="440"/>
    </location>
</feature>
<evidence type="ECO:0000256" key="8">
    <source>
        <dbReference type="ARBA" id="ARBA00022679"/>
    </source>
</evidence>
<feature type="domain" description="SET" evidence="16">
    <location>
        <begin position="122"/>
        <end position="235"/>
    </location>
</feature>
<keyword evidence="11" id="KW-0539">Nucleus</keyword>
<feature type="compositionally biased region" description="Polar residues" evidence="15">
    <location>
        <begin position="487"/>
        <end position="500"/>
    </location>
</feature>
<evidence type="ECO:0000313" key="17">
    <source>
        <dbReference type="EMBL" id="KAE9993900.1"/>
    </source>
</evidence>
<evidence type="ECO:0000256" key="12">
    <source>
        <dbReference type="ARBA" id="ARBA00024057"/>
    </source>
</evidence>
<dbReference type="InterPro" id="IPR039977">
    <property type="entry name" value="Suv4-20/Set9"/>
</dbReference>
<feature type="compositionally biased region" description="Polar residues" evidence="15">
    <location>
        <begin position="974"/>
        <end position="984"/>
    </location>
</feature>
<evidence type="ECO:0000256" key="10">
    <source>
        <dbReference type="ARBA" id="ARBA00022853"/>
    </source>
</evidence>
<feature type="region of interest" description="Disordered" evidence="15">
    <location>
        <begin position="262"/>
        <end position="629"/>
    </location>
</feature>
<feature type="region of interest" description="Disordered" evidence="15">
    <location>
        <begin position="711"/>
        <end position="768"/>
    </location>
</feature>
<dbReference type="CDD" id="cd10524">
    <property type="entry name" value="SET_Suv4-20-like"/>
    <property type="match status" value="1"/>
</dbReference>
<dbReference type="InterPro" id="IPR041938">
    <property type="entry name" value="Hist-Lys_N-MTase_N"/>
</dbReference>
<dbReference type="GO" id="GO:0005694">
    <property type="term" value="C:chromosome"/>
    <property type="evidence" value="ECO:0007669"/>
    <property type="project" value="UniProtKB-SubCell"/>
</dbReference>
<evidence type="ECO:0000256" key="3">
    <source>
        <dbReference type="ARBA" id="ARBA00004286"/>
    </source>
</evidence>
<dbReference type="Gene3D" id="2.170.270.10">
    <property type="entry name" value="SET domain"/>
    <property type="match status" value="1"/>
</dbReference>
<comment type="catalytic activity">
    <reaction evidence="14">
        <text>L-lysyl(20)-[histone H4] + 3 S-adenosyl-L-methionine = N(6),N(6),N(6)-trimethyl-L-lysyl(20)-[histone H4] + 3 S-adenosyl-L-homocysteine + 3 H(+)</text>
        <dbReference type="Rhea" id="RHEA:64456"/>
        <dbReference type="Rhea" id="RHEA-COMP:15554"/>
        <dbReference type="Rhea" id="RHEA-COMP:15998"/>
        <dbReference type="ChEBI" id="CHEBI:15378"/>
        <dbReference type="ChEBI" id="CHEBI:29969"/>
        <dbReference type="ChEBI" id="CHEBI:57856"/>
        <dbReference type="ChEBI" id="CHEBI:59789"/>
        <dbReference type="ChEBI" id="CHEBI:61961"/>
        <dbReference type="EC" id="2.1.1.372"/>
    </reaction>
</comment>